<evidence type="ECO:0000256" key="5">
    <source>
        <dbReference type="ARBA" id="ARBA00024045"/>
    </source>
</evidence>
<keyword evidence="2" id="KW-0479">Metal-binding</keyword>
<dbReference type="GO" id="GO:0046872">
    <property type="term" value="F:metal ion binding"/>
    <property type="evidence" value="ECO:0007669"/>
    <property type="project" value="UniProtKB-KW"/>
</dbReference>
<name>A0A9Q0W938_SALPP</name>
<dbReference type="Proteomes" id="UP001151532">
    <property type="component" value="Chromosome 13"/>
</dbReference>
<accession>A0A9Q0W938</accession>
<organism evidence="8 9">
    <name type="scientific">Salix purpurea</name>
    <name type="common">Purple osier willow</name>
    <dbReference type="NCBI Taxonomy" id="77065"/>
    <lineage>
        <taxon>Eukaryota</taxon>
        <taxon>Viridiplantae</taxon>
        <taxon>Streptophyta</taxon>
        <taxon>Embryophyta</taxon>
        <taxon>Tracheophyta</taxon>
        <taxon>Spermatophyta</taxon>
        <taxon>Magnoliopsida</taxon>
        <taxon>eudicotyledons</taxon>
        <taxon>Gunneridae</taxon>
        <taxon>Pentapetalae</taxon>
        <taxon>rosids</taxon>
        <taxon>fabids</taxon>
        <taxon>Malpighiales</taxon>
        <taxon>Salicaceae</taxon>
        <taxon>Saliceae</taxon>
        <taxon>Salix</taxon>
    </lineage>
</organism>
<feature type="compositionally biased region" description="Basic and acidic residues" evidence="6">
    <location>
        <begin position="1"/>
        <end position="25"/>
    </location>
</feature>
<feature type="compositionally biased region" description="Polar residues" evidence="6">
    <location>
        <begin position="161"/>
        <end position="174"/>
    </location>
</feature>
<dbReference type="InterPro" id="IPR006121">
    <property type="entry name" value="HMA_dom"/>
</dbReference>
<evidence type="ECO:0000256" key="3">
    <source>
        <dbReference type="ARBA" id="ARBA00023288"/>
    </source>
</evidence>
<sequence length="387" mass="41619">MATEPKTDAKTEARQEAKTEARQEVIEGNTEPSHKYKTWMLKVSVHCEQCKRKVKKVLDSIDGVHSTDIDLRLQKATVVGDVDADTLIKRLKKKTRKHAELWPEKAVGDQEEAMKKDKAKNKEKGKEKEKQRDQESSNEAGGDGENEKEIKDKAEVEKMQDPSTKNSEIGSPSKNGEGGGHVVTGKASEGGGGGAAVQAKEVKVNGKQPVASPEVGQSPVADKKVGGESEVVVEKTGGGGSADGSSGGKKKKKGQKRNNGNNNNGDEGVHSCHAPAGSGSSGQGDVQFQAPPPANHIPPRHDHVYDYPTTYYDPPVYATSSNVAYPSTSYGASYYAPPQYSYAYMNPGTHPGTFSEPPPYDFHQYSSQPSDSFDILSDENPNACSIM</sequence>
<evidence type="ECO:0000313" key="8">
    <source>
        <dbReference type="EMBL" id="KAJ6762697.1"/>
    </source>
</evidence>
<keyword evidence="4" id="KW-0636">Prenylation</keyword>
<feature type="region of interest" description="Disordered" evidence="6">
    <location>
        <begin position="346"/>
        <end position="374"/>
    </location>
</feature>
<evidence type="ECO:0000259" key="7">
    <source>
        <dbReference type="PROSITE" id="PS50846"/>
    </source>
</evidence>
<evidence type="ECO:0000256" key="6">
    <source>
        <dbReference type="SAM" id="MobiDB-lite"/>
    </source>
</evidence>
<dbReference type="Gene3D" id="3.30.70.100">
    <property type="match status" value="1"/>
</dbReference>
<feature type="compositionally biased region" description="Gly residues" evidence="6">
    <location>
        <begin position="176"/>
        <end position="195"/>
    </location>
</feature>
<dbReference type="AlphaFoldDB" id="A0A9Q0W938"/>
<dbReference type="SUPFAM" id="SSF55008">
    <property type="entry name" value="HMA, heavy metal-associated domain"/>
    <property type="match status" value="1"/>
</dbReference>
<feature type="region of interest" description="Disordered" evidence="6">
    <location>
        <begin position="92"/>
        <end position="308"/>
    </location>
</feature>
<dbReference type="OrthoDB" id="689350at2759"/>
<reference evidence="8" key="1">
    <citation type="submission" date="2022-11" db="EMBL/GenBank/DDBJ databases">
        <authorList>
            <person name="Hyden B.L."/>
            <person name="Feng K."/>
            <person name="Yates T."/>
            <person name="Jawdy S."/>
            <person name="Smart L.B."/>
            <person name="Muchero W."/>
        </authorList>
    </citation>
    <scope>NUCLEOTIDE SEQUENCE</scope>
    <source>
        <tissue evidence="8">Shoot tip</tissue>
    </source>
</reference>
<evidence type="ECO:0000256" key="1">
    <source>
        <dbReference type="ARBA" id="ARBA00022481"/>
    </source>
</evidence>
<feature type="compositionally biased region" description="Gly residues" evidence="6">
    <location>
        <begin position="236"/>
        <end position="247"/>
    </location>
</feature>
<gene>
    <name evidence="8" type="ORF">OIU79_023438</name>
</gene>
<keyword evidence="9" id="KW-1185">Reference proteome</keyword>
<evidence type="ECO:0000256" key="4">
    <source>
        <dbReference type="ARBA" id="ARBA00023289"/>
    </source>
</evidence>
<evidence type="ECO:0000256" key="2">
    <source>
        <dbReference type="ARBA" id="ARBA00022723"/>
    </source>
</evidence>
<dbReference type="Pfam" id="PF00403">
    <property type="entry name" value="HMA"/>
    <property type="match status" value="1"/>
</dbReference>
<dbReference type="InterPro" id="IPR036163">
    <property type="entry name" value="HMA_dom_sf"/>
</dbReference>
<protein>
    <submittedName>
        <fullName evidence="8">COPPER CHAPERONE putative-RELATED</fullName>
    </submittedName>
</protein>
<feature type="region of interest" description="Disordered" evidence="6">
    <location>
        <begin position="1"/>
        <end position="33"/>
    </location>
</feature>
<dbReference type="CDD" id="cd00371">
    <property type="entry name" value="HMA"/>
    <property type="match status" value="1"/>
</dbReference>
<reference evidence="8" key="2">
    <citation type="journal article" date="2023" name="Int. J. Mol. Sci.">
        <title>De Novo Assembly and Annotation of 11 Diverse Shrub Willow (Salix) Genomes Reveals Novel Gene Organization in Sex-Linked Regions.</title>
        <authorList>
            <person name="Hyden B."/>
            <person name="Feng K."/>
            <person name="Yates T.B."/>
            <person name="Jawdy S."/>
            <person name="Cereghino C."/>
            <person name="Smart L.B."/>
            <person name="Muchero W."/>
        </authorList>
    </citation>
    <scope>NUCLEOTIDE SEQUENCE</scope>
    <source>
        <tissue evidence="8">Shoot tip</tissue>
    </source>
</reference>
<evidence type="ECO:0000313" key="9">
    <source>
        <dbReference type="Proteomes" id="UP001151532"/>
    </source>
</evidence>
<keyword evidence="3" id="KW-0449">Lipoprotein</keyword>
<comment type="similarity">
    <text evidence="5">Belongs to the HIPP family.</text>
</comment>
<dbReference type="PANTHER" id="PTHR45868:SF69">
    <property type="entry name" value="HEAVY METAL-ASSOCIATED ISOPRENYLATED PLANT PROTEIN 35"/>
    <property type="match status" value="1"/>
</dbReference>
<dbReference type="PROSITE" id="PS50846">
    <property type="entry name" value="HMA_2"/>
    <property type="match status" value="1"/>
</dbReference>
<proteinExistence type="inferred from homology"/>
<comment type="caution">
    <text evidence="8">The sequence shown here is derived from an EMBL/GenBank/DDBJ whole genome shotgun (WGS) entry which is preliminary data.</text>
</comment>
<feature type="compositionally biased region" description="Basic and acidic residues" evidence="6">
    <location>
        <begin position="145"/>
        <end position="160"/>
    </location>
</feature>
<keyword evidence="1" id="KW-0488">Methylation</keyword>
<dbReference type="EMBL" id="JAPFFK010000005">
    <property type="protein sequence ID" value="KAJ6762697.1"/>
    <property type="molecule type" value="Genomic_DNA"/>
</dbReference>
<dbReference type="PANTHER" id="PTHR45868">
    <property type="entry name" value="HEAVY METAL-ASSOCIATED ISOPRENYLATED PLANT PROTEIN 33-RELATED"/>
    <property type="match status" value="1"/>
</dbReference>
<feature type="domain" description="HMA" evidence="7">
    <location>
        <begin position="36"/>
        <end position="99"/>
    </location>
</feature>
<feature type="compositionally biased region" description="Basic and acidic residues" evidence="6">
    <location>
        <begin position="98"/>
        <end position="135"/>
    </location>
</feature>